<dbReference type="PANTHER" id="PTHR42792:SF1">
    <property type="entry name" value="FLAGELLAR HOOK-ASSOCIATED PROTEIN 3"/>
    <property type="match status" value="1"/>
</dbReference>
<protein>
    <submittedName>
        <fullName evidence="7">Flagellar hook-associated protein 3</fullName>
    </submittedName>
</protein>
<dbReference type="OrthoDB" id="9758307at2"/>
<comment type="similarity">
    <text evidence="2">Belongs to the bacterial flagellin family.</text>
</comment>
<dbReference type="Gene3D" id="1.20.1330.10">
    <property type="entry name" value="f41 fragment of flagellin, N-terminal domain"/>
    <property type="match status" value="1"/>
</dbReference>
<comment type="subcellular location">
    <subcellularLocation>
        <location evidence="1">Bacterial flagellum</location>
    </subcellularLocation>
</comment>
<feature type="region of interest" description="Disordered" evidence="4">
    <location>
        <begin position="24"/>
        <end position="43"/>
    </location>
</feature>
<accession>A0A5B8U1C0</accession>
<evidence type="ECO:0000256" key="2">
    <source>
        <dbReference type="ARBA" id="ARBA00005709"/>
    </source>
</evidence>
<sequence length="318" mass="32883">MRLTNSTIGNRVLADLQASYTRMATTQEQISSGRRVNRPSDDPVAAATERLRNGDLEGIRRSQESVNTATSWLGASETALSSVNDVLSRARELAVQGANGTNNQAARNQIADEIDQLVKSAKDAVNVKVGDAYIFSGTRSDVAPYADATGDAYQGDAGAVTREAGPGATLQLNPPFAAVGATPAGSTEALTGASLLGGGAGAADGRVLDVLQTLSAHLRGGTAADITAIQNSDLGRLQTVQTAVSNARGAVGITLNRAEAATSRLQDLQELTTQGISDLTGVDLAKALTDYTSQQSAYQATLKVGAQIIQPSLVDFLR</sequence>
<keyword evidence="7" id="KW-0969">Cilium</keyword>
<gene>
    <name evidence="7" type="primary">flgL</name>
    <name evidence="7" type="ORF">FSW04_03945</name>
</gene>
<dbReference type="EMBL" id="CP042430">
    <property type="protein sequence ID" value="QEC46819.1"/>
    <property type="molecule type" value="Genomic_DNA"/>
</dbReference>
<dbReference type="AlphaFoldDB" id="A0A5B8U1C0"/>
<feature type="compositionally biased region" description="Polar residues" evidence="4">
    <location>
        <begin position="24"/>
        <end position="34"/>
    </location>
</feature>
<dbReference type="GO" id="GO:0005198">
    <property type="term" value="F:structural molecule activity"/>
    <property type="evidence" value="ECO:0007669"/>
    <property type="project" value="InterPro"/>
</dbReference>
<dbReference type="InterPro" id="IPR001492">
    <property type="entry name" value="Flagellin"/>
</dbReference>
<evidence type="ECO:0000313" key="8">
    <source>
        <dbReference type="Proteomes" id="UP000321805"/>
    </source>
</evidence>
<dbReference type="NCBIfam" id="TIGR02550">
    <property type="entry name" value="flagell_flgL"/>
    <property type="match status" value="1"/>
</dbReference>
<dbReference type="Proteomes" id="UP000321805">
    <property type="component" value="Chromosome"/>
</dbReference>
<evidence type="ECO:0000256" key="1">
    <source>
        <dbReference type="ARBA" id="ARBA00004365"/>
    </source>
</evidence>
<name>A0A5B8U1C0_9ACTN</name>
<evidence type="ECO:0000259" key="6">
    <source>
        <dbReference type="Pfam" id="PF00700"/>
    </source>
</evidence>
<feature type="domain" description="Flagellin C-terminal" evidence="6">
    <location>
        <begin position="238"/>
        <end position="317"/>
    </location>
</feature>
<dbReference type="PANTHER" id="PTHR42792">
    <property type="entry name" value="FLAGELLIN"/>
    <property type="match status" value="1"/>
</dbReference>
<reference evidence="7 8" key="1">
    <citation type="journal article" date="2018" name="J. Microbiol.">
        <title>Baekduia soli gen. nov., sp. nov., a novel bacterium isolated from the soil of Baekdu Mountain and proposal of a novel family name, Baekduiaceae fam. nov.</title>
        <authorList>
            <person name="An D.S."/>
            <person name="Siddiqi M.Z."/>
            <person name="Kim K.H."/>
            <person name="Yu H.S."/>
            <person name="Im W.T."/>
        </authorList>
    </citation>
    <scope>NUCLEOTIDE SEQUENCE [LARGE SCALE GENOMIC DNA]</scope>
    <source>
        <strain evidence="7 8">BR7-21</strain>
    </source>
</reference>
<dbReference type="GO" id="GO:0071973">
    <property type="term" value="P:bacterial-type flagellum-dependent cell motility"/>
    <property type="evidence" value="ECO:0007669"/>
    <property type="project" value="InterPro"/>
</dbReference>
<keyword evidence="7" id="KW-0966">Cell projection</keyword>
<dbReference type="InterPro" id="IPR046358">
    <property type="entry name" value="Flagellin_C"/>
</dbReference>
<evidence type="ECO:0000256" key="4">
    <source>
        <dbReference type="SAM" id="MobiDB-lite"/>
    </source>
</evidence>
<evidence type="ECO:0000259" key="5">
    <source>
        <dbReference type="Pfam" id="PF00669"/>
    </source>
</evidence>
<feature type="domain" description="Flagellin N-terminal" evidence="5">
    <location>
        <begin position="14"/>
        <end position="138"/>
    </location>
</feature>
<keyword evidence="3" id="KW-0975">Bacterial flagellum</keyword>
<dbReference type="KEGG" id="bsol:FSW04_03945"/>
<dbReference type="Pfam" id="PF00669">
    <property type="entry name" value="Flagellin_N"/>
    <property type="match status" value="1"/>
</dbReference>
<dbReference type="RefSeq" id="WP_146916476.1">
    <property type="nucleotide sequence ID" value="NZ_CP042430.1"/>
</dbReference>
<evidence type="ECO:0000256" key="3">
    <source>
        <dbReference type="ARBA" id="ARBA00023143"/>
    </source>
</evidence>
<keyword evidence="8" id="KW-1185">Reference proteome</keyword>
<dbReference type="InterPro" id="IPR013384">
    <property type="entry name" value="Flagell_FlgL"/>
</dbReference>
<dbReference type="InterPro" id="IPR001029">
    <property type="entry name" value="Flagellin_N"/>
</dbReference>
<proteinExistence type="inferred from homology"/>
<dbReference type="Pfam" id="PF00700">
    <property type="entry name" value="Flagellin_C"/>
    <property type="match status" value="1"/>
</dbReference>
<keyword evidence="7" id="KW-0282">Flagellum</keyword>
<organism evidence="7 8">
    <name type="scientific">Baekduia soli</name>
    <dbReference type="NCBI Taxonomy" id="496014"/>
    <lineage>
        <taxon>Bacteria</taxon>
        <taxon>Bacillati</taxon>
        <taxon>Actinomycetota</taxon>
        <taxon>Thermoleophilia</taxon>
        <taxon>Solirubrobacterales</taxon>
        <taxon>Baekduiaceae</taxon>
        <taxon>Baekduia</taxon>
    </lineage>
</organism>
<dbReference type="SUPFAM" id="SSF64518">
    <property type="entry name" value="Phase 1 flagellin"/>
    <property type="match status" value="1"/>
</dbReference>
<dbReference type="GO" id="GO:0009424">
    <property type="term" value="C:bacterial-type flagellum hook"/>
    <property type="evidence" value="ECO:0007669"/>
    <property type="project" value="InterPro"/>
</dbReference>
<evidence type="ECO:0000313" key="7">
    <source>
        <dbReference type="EMBL" id="QEC46819.1"/>
    </source>
</evidence>